<accession>A0A6J5YVG2</accession>
<gene>
    <name evidence="9" type="ORF">UFOPK3770_00242</name>
</gene>
<dbReference type="AlphaFoldDB" id="A0A6J5YVG2"/>
<evidence type="ECO:0000256" key="1">
    <source>
        <dbReference type="ARBA" id="ARBA00004651"/>
    </source>
</evidence>
<dbReference type="Pfam" id="PF02535">
    <property type="entry name" value="Zip"/>
    <property type="match status" value="1"/>
</dbReference>
<evidence type="ECO:0000256" key="7">
    <source>
        <dbReference type="ARBA" id="ARBA00023136"/>
    </source>
</evidence>
<keyword evidence="7 8" id="KW-0472">Membrane</keyword>
<dbReference type="GO" id="GO:0005385">
    <property type="term" value="F:zinc ion transmembrane transporter activity"/>
    <property type="evidence" value="ECO:0007669"/>
    <property type="project" value="TreeGrafter"/>
</dbReference>
<keyword evidence="5" id="KW-0862">Zinc</keyword>
<evidence type="ECO:0000256" key="4">
    <source>
        <dbReference type="ARBA" id="ARBA00022692"/>
    </source>
</evidence>
<name>A0A6J5YVG2_9ZZZZ</name>
<dbReference type="PANTHER" id="PTHR11040">
    <property type="entry name" value="ZINC/IRON TRANSPORTER"/>
    <property type="match status" value="1"/>
</dbReference>
<organism evidence="9">
    <name type="scientific">freshwater metagenome</name>
    <dbReference type="NCBI Taxonomy" id="449393"/>
    <lineage>
        <taxon>unclassified sequences</taxon>
        <taxon>metagenomes</taxon>
        <taxon>ecological metagenomes</taxon>
    </lineage>
</organism>
<keyword evidence="6 8" id="KW-1133">Transmembrane helix</keyword>
<protein>
    <submittedName>
        <fullName evidence="9">Unannotated protein</fullName>
    </submittedName>
</protein>
<dbReference type="GO" id="GO:0005886">
    <property type="term" value="C:plasma membrane"/>
    <property type="evidence" value="ECO:0007669"/>
    <property type="project" value="UniProtKB-SubCell"/>
</dbReference>
<feature type="transmembrane region" description="Helical" evidence="8">
    <location>
        <begin position="225"/>
        <end position="244"/>
    </location>
</feature>
<proteinExistence type="inferred from homology"/>
<evidence type="ECO:0000256" key="6">
    <source>
        <dbReference type="ARBA" id="ARBA00022989"/>
    </source>
</evidence>
<evidence type="ECO:0000313" key="9">
    <source>
        <dbReference type="EMBL" id="CAB4331763.1"/>
    </source>
</evidence>
<feature type="transmembrane region" description="Helical" evidence="8">
    <location>
        <begin position="194"/>
        <end position="213"/>
    </location>
</feature>
<dbReference type="EMBL" id="CAESAJ010000013">
    <property type="protein sequence ID" value="CAB4331763.1"/>
    <property type="molecule type" value="Genomic_DNA"/>
</dbReference>
<evidence type="ECO:0000256" key="8">
    <source>
        <dbReference type="SAM" id="Phobius"/>
    </source>
</evidence>
<evidence type="ECO:0000256" key="2">
    <source>
        <dbReference type="ARBA" id="ARBA00006939"/>
    </source>
</evidence>
<feature type="transmembrane region" description="Helical" evidence="8">
    <location>
        <begin position="59"/>
        <end position="78"/>
    </location>
</feature>
<feature type="transmembrane region" description="Helical" evidence="8">
    <location>
        <begin position="120"/>
        <end position="145"/>
    </location>
</feature>
<reference evidence="9" key="1">
    <citation type="submission" date="2020-05" db="EMBL/GenBank/DDBJ databases">
        <authorList>
            <person name="Chiriac C."/>
            <person name="Salcher M."/>
            <person name="Ghai R."/>
            <person name="Kavagutti S V."/>
        </authorList>
    </citation>
    <scope>NUCLEOTIDE SEQUENCE</scope>
</reference>
<feature type="transmembrane region" description="Helical" evidence="8">
    <location>
        <begin position="30"/>
        <end position="47"/>
    </location>
</feature>
<comment type="similarity">
    <text evidence="2">Belongs to the ZIP transporter (TC 2.A.5) family.</text>
</comment>
<dbReference type="InterPro" id="IPR003689">
    <property type="entry name" value="ZIP"/>
</dbReference>
<dbReference type="PANTHER" id="PTHR11040:SF211">
    <property type="entry name" value="ZINC TRANSPORTER ZIP11"/>
    <property type="match status" value="1"/>
</dbReference>
<keyword evidence="4 8" id="KW-0812">Transmembrane</keyword>
<comment type="subcellular location">
    <subcellularLocation>
        <location evidence="1">Cell membrane</location>
        <topology evidence="1">Multi-pass membrane protein</topology>
    </subcellularLocation>
</comment>
<sequence length="245" mass="26212">MAILLASVTAFATFLGGLLAVKSKGHLHLVLGLSGGLLLGLVAFDLIPEVFELSNAEVWHTPAVMLCFVGGFLLLHVFERFSGTHERADSEYEATHQHAHSRIGAVAALGMTGHVFMDGLGIGLAFQVSHSLGWLVAAAVTTHAFTDGLNTVSLLIRSKHWQKKALLLLGADAVARITGAFLGSKIAISNNFLGLYLAIFSGFLIYLATSHILPEAHSKHPSRLTLLMTVLGTTIMFVIVNLLHE</sequence>
<evidence type="ECO:0000256" key="3">
    <source>
        <dbReference type="ARBA" id="ARBA00022475"/>
    </source>
</evidence>
<keyword evidence="3" id="KW-1003">Cell membrane</keyword>
<evidence type="ECO:0000256" key="5">
    <source>
        <dbReference type="ARBA" id="ARBA00022833"/>
    </source>
</evidence>